<dbReference type="GO" id="GO:0004465">
    <property type="term" value="F:lipoprotein lipase activity"/>
    <property type="evidence" value="ECO:0007669"/>
    <property type="project" value="TreeGrafter"/>
</dbReference>
<dbReference type="PANTHER" id="PTHR45792">
    <property type="entry name" value="DIACYLGLYCEROL LIPASE HOMOLOG-RELATED"/>
    <property type="match status" value="1"/>
</dbReference>
<keyword evidence="1" id="KW-0378">Hydrolase</keyword>
<evidence type="ECO:0000256" key="3">
    <source>
        <dbReference type="ARBA" id="ARBA00023098"/>
    </source>
</evidence>
<accession>A0A8W8JMF5</accession>
<evidence type="ECO:0000256" key="4">
    <source>
        <dbReference type="SAM" id="Phobius"/>
    </source>
</evidence>
<dbReference type="GO" id="GO:0045211">
    <property type="term" value="C:postsynaptic membrane"/>
    <property type="evidence" value="ECO:0007669"/>
    <property type="project" value="TreeGrafter"/>
</dbReference>
<feature type="transmembrane region" description="Helical" evidence="4">
    <location>
        <begin position="63"/>
        <end position="84"/>
    </location>
</feature>
<dbReference type="GO" id="GO:0019369">
    <property type="term" value="P:arachidonate metabolic process"/>
    <property type="evidence" value="ECO:0007669"/>
    <property type="project" value="TreeGrafter"/>
</dbReference>
<feature type="transmembrane region" description="Helical" evidence="4">
    <location>
        <begin position="105"/>
        <end position="127"/>
    </location>
</feature>
<dbReference type="GO" id="GO:0005737">
    <property type="term" value="C:cytoplasm"/>
    <property type="evidence" value="ECO:0007669"/>
    <property type="project" value="TreeGrafter"/>
</dbReference>
<evidence type="ECO:0000313" key="6">
    <source>
        <dbReference type="Proteomes" id="UP000005408"/>
    </source>
</evidence>
<dbReference type="InterPro" id="IPR052214">
    <property type="entry name" value="DAG_Lipase-Related"/>
</dbReference>
<feature type="transmembrane region" description="Helical" evidence="4">
    <location>
        <begin position="139"/>
        <end position="160"/>
    </location>
</feature>
<dbReference type="EnsemblMetazoa" id="G19501.6">
    <property type="protein sequence ID" value="G19501.6:cds"/>
    <property type="gene ID" value="G19501"/>
</dbReference>
<dbReference type="AlphaFoldDB" id="A0A8W8JMF5"/>
<protein>
    <submittedName>
        <fullName evidence="5">Uncharacterized protein</fullName>
    </submittedName>
</protein>
<dbReference type="Proteomes" id="UP000005408">
    <property type="component" value="Unassembled WGS sequence"/>
</dbReference>
<name>A0A8W8JMF5_MAGGI</name>
<keyword evidence="3" id="KW-0443">Lipid metabolism</keyword>
<keyword evidence="4" id="KW-0472">Membrane</keyword>
<keyword evidence="4" id="KW-0812">Transmembrane</keyword>
<organism evidence="5 6">
    <name type="scientific">Magallana gigas</name>
    <name type="common">Pacific oyster</name>
    <name type="synonym">Crassostrea gigas</name>
    <dbReference type="NCBI Taxonomy" id="29159"/>
    <lineage>
        <taxon>Eukaryota</taxon>
        <taxon>Metazoa</taxon>
        <taxon>Spiralia</taxon>
        <taxon>Lophotrochozoa</taxon>
        <taxon>Mollusca</taxon>
        <taxon>Bivalvia</taxon>
        <taxon>Autobranchia</taxon>
        <taxon>Pteriomorphia</taxon>
        <taxon>Ostreida</taxon>
        <taxon>Ostreoidea</taxon>
        <taxon>Ostreidae</taxon>
        <taxon>Magallana</taxon>
    </lineage>
</organism>
<evidence type="ECO:0000256" key="1">
    <source>
        <dbReference type="ARBA" id="ARBA00022801"/>
    </source>
</evidence>
<evidence type="ECO:0000256" key="2">
    <source>
        <dbReference type="ARBA" id="ARBA00022963"/>
    </source>
</evidence>
<sequence length="200" mass="23037">MPGIVVFKRRWSAGSDDFVLPALTLMILHGIWLTILSITMGVTATDYGDTCFIARVSLWSFDLGYVVSLAVGLILETVLFWVSLRGTILETAPRVSVQYILYIRLAVLLFELSWQIVGVVWLANHYLSCPAEVQKKVTLAMNICNWLILLVIGIMVWCTYDHAGGKWVKMKRFQESLKERQKRNKRPSGRRNWRQRYVIE</sequence>
<dbReference type="EnsemblMetazoa" id="G19501.5">
    <property type="protein sequence ID" value="G19501.5:cds"/>
    <property type="gene ID" value="G19501"/>
</dbReference>
<keyword evidence="2" id="KW-0442">Lipid degradation</keyword>
<keyword evidence="4" id="KW-1133">Transmembrane helix</keyword>
<proteinExistence type="predicted"/>
<feature type="transmembrane region" description="Helical" evidence="4">
    <location>
        <begin position="18"/>
        <end position="43"/>
    </location>
</feature>
<evidence type="ECO:0000313" key="5">
    <source>
        <dbReference type="EnsemblMetazoa" id="G19501.6:cds"/>
    </source>
</evidence>
<dbReference type="GO" id="GO:0046340">
    <property type="term" value="P:diacylglycerol catabolic process"/>
    <property type="evidence" value="ECO:0007669"/>
    <property type="project" value="TreeGrafter"/>
</dbReference>
<dbReference type="GO" id="GO:0032590">
    <property type="term" value="C:dendrite membrane"/>
    <property type="evidence" value="ECO:0007669"/>
    <property type="project" value="TreeGrafter"/>
</dbReference>
<dbReference type="PANTHER" id="PTHR45792:SF8">
    <property type="entry name" value="DIACYLGLYCEROL LIPASE-ALPHA"/>
    <property type="match status" value="1"/>
</dbReference>
<reference evidence="5" key="1">
    <citation type="submission" date="2022-08" db="UniProtKB">
        <authorList>
            <consortium name="EnsemblMetazoa"/>
        </authorList>
    </citation>
    <scope>IDENTIFICATION</scope>
    <source>
        <strain evidence="5">05x7-T-G4-1.051#20</strain>
    </source>
</reference>
<keyword evidence="6" id="KW-1185">Reference proteome</keyword>